<dbReference type="Gene3D" id="1.20.1720.10">
    <property type="entry name" value="Multidrug resistance protein D"/>
    <property type="match status" value="1"/>
</dbReference>
<feature type="transmembrane region" description="Helical" evidence="7">
    <location>
        <begin position="500"/>
        <end position="518"/>
    </location>
</feature>
<evidence type="ECO:0000256" key="6">
    <source>
        <dbReference type="ARBA" id="ARBA00023136"/>
    </source>
</evidence>
<dbReference type="GO" id="GO:0005886">
    <property type="term" value="C:plasma membrane"/>
    <property type="evidence" value="ECO:0007669"/>
    <property type="project" value="UniProtKB-SubCell"/>
</dbReference>
<dbReference type="GO" id="GO:0022857">
    <property type="term" value="F:transmembrane transporter activity"/>
    <property type="evidence" value="ECO:0007669"/>
    <property type="project" value="InterPro"/>
</dbReference>
<dbReference type="OrthoDB" id="9807274at2"/>
<proteinExistence type="predicted"/>
<feature type="transmembrane region" description="Helical" evidence="7">
    <location>
        <begin position="281"/>
        <end position="305"/>
    </location>
</feature>
<dbReference type="EMBL" id="ARYN01000017">
    <property type="protein sequence ID" value="ORL44204.1"/>
    <property type="molecule type" value="Genomic_DNA"/>
</dbReference>
<feature type="transmembrane region" description="Helical" evidence="7">
    <location>
        <begin position="212"/>
        <end position="231"/>
    </location>
</feature>
<dbReference type="PROSITE" id="PS50850">
    <property type="entry name" value="MFS"/>
    <property type="match status" value="1"/>
</dbReference>
<sequence length="531" mass="58592">MAEEKAQIQDEDSLVEYGFRRVIITITAVLCALLEIIDTTIVNVALNDMRGSLGATLTDIAWVITAYAIANVIIIPMTSWLSKQFGRRNYFAASIIVFTISSFLCGNATNIWELVAFRFIQGMGGGALLVTAQTIITESYPVAKRGMAQAIYGMGVIVGPTLGPPLGGYLVDHFSWPYIFYINIPLGIIATFLTILFVRSPKYGDKLKANQVDWWGIILLATFIGSLQFVLEHGQQDDWFEDGTIVTLSIMAVFGLVLFIWRELTYKYPVVNLRVLKDANLSIGTILTFILGFGLFGSTFIIPIYTQSILGWTATDAGLLLIPSSITTGLMMPVIGKLLERGVPQKILAAAGFGIFFLYSLWMYLLMTPDTGSEHMFWPLVVRGVGLGLLFVPITTLSLSTLKGKDIGDGAAFTGMMRQLGGSFGIAIITTFVSRFTQQHRVELIPNISPINFQVQQRIHALQQNFIQRGFSINESLDKAYSLLDANIMRQATVLSYMDVFLYLGILFLICVPFVLLIKKGSGKVDTSSVH</sequence>
<feature type="transmembrane region" description="Helical" evidence="7">
    <location>
        <begin position="377"/>
        <end position="399"/>
    </location>
</feature>
<evidence type="ECO:0000313" key="10">
    <source>
        <dbReference type="Proteomes" id="UP000192746"/>
    </source>
</evidence>
<keyword evidence="4 7" id="KW-0812">Transmembrane</keyword>
<dbReference type="PANTHER" id="PTHR23501">
    <property type="entry name" value="MAJOR FACILITATOR SUPERFAMILY"/>
    <property type="match status" value="1"/>
</dbReference>
<feature type="transmembrane region" description="Helical" evidence="7">
    <location>
        <begin position="90"/>
        <end position="109"/>
    </location>
</feature>
<feature type="transmembrane region" description="Helical" evidence="7">
    <location>
        <begin position="243"/>
        <end position="261"/>
    </location>
</feature>
<dbReference type="RefSeq" id="WP_084842884.1">
    <property type="nucleotide sequence ID" value="NZ_ARYN01000017.1"/>
</dbReference>
<dbReference type="PROSITE" id="PS00217">
    <property type="entry name" value="SUGAR_TRANSPORT_2"/>
    <property type="match status" value="1"/>
</dbReference>
<dbReference type="Proteomes" id="UP000192746">
    <property type="component" value="Unassembled WGS sequence"/>
</dbReference>
<dbReference type="InterPro" id="IPR005829">
    <property type="entry name" value="Sugar_transporter_CS"/>
</dbReference>
<dbReference type="InterPro" id="IPR004638">
    <property type="entry name" value="EmrB-like"/>
</dbReference>
<dbReference type="InterPro" id="IPR036259">
    <property type="entry name" value="MFS_trans_sf"/>
</dbReference>
<dbReference type="CDD" id="cd17503">
    <property type="entry name" value="MFS_LmrB_MDR_like"/>
    <property type="match status" value="1"/>
</dbReference>
<dbReference type="InterPro" id="IPR011701">
    <property type="entry name" value="MFS"/>
</dbReference>
<dbReference type="SUPFAM" id="SSF103473">
    <property type="entry name" value="MFS general substrate transporter"/>
    <property type="match status" value="1"/>
</dbReference>
<protein>
    <submittedName>
        <fullName evidence="9">EmrB/QacA family drug resistance transporter</fullName>
    </submittedName>
</protein>
<dbReference type="Gene3D" id="1.20.1250.20">
    <property type="entry name" value="MFS general substrate transporter like domains"/>
    <property type="match status" value="1"/>
</dbReference>
<feature type="domain" description="Major facilitator superfamily (MFS) profile" evidence="8">
    <location>
        <begin position="24"/>
        <end position="523"/>
    </location>
</feature>
<reference evidence="9 10" key="1">
    <citation type="submission" date="2013-04" db="EMBL/GenBank/DDBJ databases">
        <title>Zunongwangia sp. 22II14-10F7 Genome Sequencing.</title>
        <authorList>
            <person name="Lai Q."/>
            <person name="Shao Z."/>
        </authorList>
    </citation>
    <scope>NUCLEOTIDE SEQUENCE [LARGE SCALE GENOMIC DNA]</scope>
    <source>
        <strain evidence="9 10">22II14-10F7</strain>
    </source>
</reference>
<organism evidence="9 10">
    <name type="scientific">Zunongwangia atlantica 22II14-10F7</name>
    <dbReference type="NCBI Taxonomy" id="1185767"/>
    <lineage>
        <taxon>Bacteria</taxon>
        <taxon>Pseudomonadati</taxon>
        <taxon>Bacteroidota</taxon>
        <taxon>Flavobacteriia</taxon>
        <taxon>Flavobacteriales</taxon>
        <taxon>Flavobacteriaceae</taxon>
        <taxon>Zunongwangia</taxon>
    </lineage>
</organism>
<comment type="caution">
    <text evidence="9">The sequence shown here is derived from an EMBL/GenBank/DDBJ whole genome shotgun (WGS) entry which is preliminary data.</text>
</comment>
<comment type="subcellular location">
    <subcellularLocation>
        <location evidence="1">Cell membrane</location>
        <topology evidence="1">Multi-pass membrane protein</topology>
    </subcellularLocation>
</comment>
<feature type="transmembrane region" description="Helical" evidence="7">
    <location>
        <begin position="60"/>
        <end position="78"/>
    </location>
</feature>
<feature type="transmembrane region" description="Helical" evidence="7">
    <location>
        <begin position="148"/>
        <end position="166"/>
    </location>
</feature>
<feature type="transmembrane region" description="Helical" evidence="7">
    <location>
        <begin position="22"/>
        <end position="45"/>
    </location>
</feature>
<dbReference type="Pfam" id="PF07690">
    <property type="entry name" value="MFS_1"/>
    <property type="match status" value="1"/>
</dbReference>
<dbReference type="PANTHER" id="PTHR23501:SF174">
    <property type="entry name" value="MULTIDRUG EXPORT PROTEIN EMRB-RELATED"/>
    <property type="match status" value="1"/>
</dbReference>
<evidence type="ECO:0000256" key="7">
    <source>
        <dbReference type="SAM" id="Phobius"/>
    </source>
</evidence>
<evidence type="ECO:0000256" key="4">
    <source>
        <dbReference type="ARBA" id="ARBA00022692"/>
    </source>
</evidence>
<name>A0A1Y1T0S4_9FLAO</name>
<feature type="transmembrane region" description="Helical" evidence="7">
    <location>
        <begin position="115"/>
        <end position="136"/>
    </location>
</feature>
<evidence type="ECO:0000256" key="1">
    <source>
        <dbReference type="ARBA" id="ARBA00004651"/>
    </source>
</evidence>
<dbReference type="NCBIfam" id="TIGR00711">
    <property type="entry name" value="efflux_EmrB"/>
    <property type="match status" value="1"/>
</dbReference>
<keyword evidence="5 7" id="KW-1133">Transmembrane helix</keyword>
<keyword evidence="2" id="KW-0813">Transport</keyword>
<keyword evidence="10" id="KW-1185">Reference proteome</keyword>
<evidence type="ECO:0000313" key="9">
    <source>
        <dbReference type="EMBL" id="ORL44204.1"/>
    </source>
</evidence>
<dbReference type="PRINTS" id="PR01036">
    <property type="entry name" value="TCRTETB"/>
</dbReference>
<evidence type="ECO:0000256" key="3">
    <source>
        <dbReference type="ARBA" id="ARBA00022475"/>
    </source>
</evidence>
<keyword evidence="3" id="KW-1003">Cell membrane</keyword>
<evidence type="ECO:0000256" key="2">
    <source>
        <dbReference type="ARBA" id="ARBA00022448"/>
    </source>
</evidence>
<gene>
    <name evidence="9" type="ORF">IIF7_16992</name>
</gene>
<accession>A0A1Y1T0S4</accession>
<dbReference type="AlphaFoldDB" id="A0A1Y1T0S4"/>
<keyword evidence="6 7" id="KW-0472">Membrane</keyword>
<feature type="transmembrane region" description="Helical" evidence="7">
    <location>
        <begin position="178"/>
        <end position="200"/>
    </location>
</feature>
<dbReference type="STRING" id="1185767.IIF7_16992"/>
<feature type="transmembrane region" description="Helical" evidence="7">
    <location>
        <begin position="317"/>
        <end position="335"/>
    </location>
</feature>
<dbReference type="InterPro" id="IPR020846">
    <property type="entry name" value="MFS_dom"/>
</dbReference>
<evidence type="ECO:0000259" key="8">
    <source>
        <dbReference type="PROSITE" id="PS50850"/>
    </source>
</evidence>
<feature type="transmembrane region" description="Helical" evidence="7">
    <location>
        <begin position="347"/>
        <end position="365"/>
    </location>
</feature>
<evidence type="ECO:0000256" key="5">
    <source>
        <dbReference type="ARBA" id="ARBA00022989"/>
    </source>
</evidence>